<organism evidence="2">
    <name type="scientific">Xenorhabdus bovienii str. feltiae Moldova</name>
    <dbReference type="NCBI Taxonomy" id="1398200"/>
    <lineage>
        <taxon>Bacteria</taxon>
        <taxon>Pseudomonadati</taxon>
        <taxon>Pseudomonadota</taxon>
        <taxon>Gammaproteobacteria</taxon>
        <taxon>Enterobacterales</taxon>
        <taxon>Morganellaceae</taxon>
        <taxon>Xenorhabdus</taxon>
    </lineage>
</organism>
<keyword evidence="1" id="KW-0472">Membrane</keyword>
<name>A0A077NJK8_XENBV</name>
<dbReference type="EMBL" id="CBSV010000180">
    <property type="protein sequence ID" value="CDH02287.1"/>
    <property type="molecule type" value="Genomic_DNA"/>
</dbReference>
<evidence type="ECO:0000256" key="1">
    <source>
        <dbReference type="SAM" id="Phobius"/>
    </source>
</evidence>
<proteinExistence type="predicted"/>
<gene>
    <name evidence="2" type="ORF">XBFM1_2600002</name>
</gene>
<keyword evidence="1" id="KW-1133">Transmembrane helix</keyword>
<dbReference type="Proteomes" id="UP000028487">
    <property type="component" value="Unassembled WGS sequence"/>
</dbReference>
<evidence type="ECO:0000313" key="2">
    <source>
        <dbReference type="EMBL" id="CDH02287.1"/>
    </source>
</evidence>
<protein>
    <submittedName>
        <fullName evidence="2">Uncharacterized protein</fullName>
    </submittedName>
</protein>
<keyword evidence="1" id="KW-0812">Transmembrane</keyword>
<comment type="caution">
    <text evidence="2">The sequence shown here is derived from an EMBL/GenBank/DDBJ whole genome shotgun (WGS) entry which is preliminary data.</text>
</comment>
<feature type="transmembrane region" description="Helical" evidence="1">
    <location>
        <begin position="6"/>
        <end position="25"/>
    </location>
</feature>
<reference evidence="2" key="1">
    <citation type="submission" date="2013-07" db="EMBL/GenBank/DDBJ databases">
        <title>Sub-species coevolution in mutualistic symbiosis.</title>
        <authorList>
            <person name="Murfin K."/>
            <person name="Klassen J."/>
            <person name="Lee M."/>
            <person name="Forst S."/>
            <person name="Stock P."/>
            <person name="Goodrich-Blair H."/>
        </authorList>
    </citation>
    <scope>NUCLEOTIDE SEQUENCE [LARGE SCALE GENOMIC DNA]</scope>
    <source>
        <strain evidence="2">Feltiae Moldova</strain>
    </source>
</reference>
<accession>A0A077NJK8</accession>
<sequence>MNIRKLTAIVIIGFLIIDSLFRVFLGYNTLAEHYYNMMWQDLFC</sequence>
<dbReference type="AlphaFoldDB" id="A0A077NJK8"/>
<dbReference type="HOGENOM" id="CLU_3223986_0_0_6"/>